<organism evidence="2 3">
    <name type="scientific">Acipenser ruthenus</name>
    <name type="common">Sterlet sturgeon</name>
    <dbReference type="NCBI Taxonomy" id="7906"/>
    <lineage>
        <taxon>Eukaryota</taxon>
        <taxon>Metazoa</taxon>
        <taxon>Chordata</taxon>
        <taxon>Craniata</taxon>
        <taxon>Vertebrata</taxon>
        <taxon>Euteleostomi</taxon>
        <taxon>Actinopterygii</taxon>
        <taxon>Chondrostei</taxon>
        <taxon>Acipenseriformes</taxon>
        <taxon>Acipenseridae</taxon>
        <taxon>Acipenser</taxon>
    </lineage>
</organism>
<accession>A0A444UTN4</accession>
<dbReference type="EMBL" id="SCEB01008528">
    <property type="protein sequence ID" value="RXM91506.1"/>
    <property type="molecule type" value="Genomic_DNA"/>
</dbReference>
<gene>
    <name evidence="2" type="ORF">EOD39_21108</name>
</gene>
<feature type="region of interest" description="Disordered" evidence="1">
    <location>
        <begin position="101"/>
        <end position="120"/>
    </location>
</feature>
<reference evidence="2 3" key="1">
    <citation type="submission" date="2019-01" db="EMBL/GenBank/DDBJ databases">
        <title>Draft Genome and Complete Hox-Cluster Characterization of the Sterlet Sturgeon (Acipenser ruthenus).</title>
        <authorList>
            <person name="Wei Q."/>
        </authorList>
    </citation>
    <scope>NUCLEOTIDE SEQUENCE [LARGE SCALE GENOMIC DNA]</scope>
    <source>
        <strain evidence="2">WHYD16114868_AA</strain>
        <tissue evidence="2">Blood</tissue>
    </source>
</reference>
<name>A0A444UTN4_ACIRT</name>
<evidence type="ECO:0000313" key="2">
    <source>
        <dbReference type="EMBL" id="RXM91506.1"/>
    </source>
</evidence>
<evidence type="ECO:0000256" key="1">
    <source>
        <dbReference type="SAM" id="MobiDB-lite"/>
    </source>
</evidence>
<keyword evidence="3" id="KW-1185">Reference proteome</keyword>
<dbReference type="Proteomes" id="UP000289886">
    <property type="component" value="Unassembled WGS sequence"/>
</dbReference>
<protein>
    <submittedName>
        <fullName evidence="2">Uncharacterized protein</fullName>
    </submittedName>
</protein>
<comment type="caution">
    <text evidence="2">The sequence shown here is derived from an EMBL/GenBank/DDBJ whole genome shotgun (WGS) entry which is preliminary data.</text>
</comment>
<sequence>MVRRGSSGMRPGRQEEEEEVEGSGSEKQVAGEEKTAEGDGEVAGPSSVNFPLQGENEYDDIAELFDPISMISDLGSTDNREAEELVEQTVKQLEEEMEFTVVEGKGKSKSKRKALEDDGN</sequence>
<evidence type="ECO:0000313" key="3">
    <source>
        <dbReference type="Proteomes" id="UP000289886"/>
    </source>
</evidence>
<dbReference type="AlphaFoldDB" id="A0A444UTN4"/>
<proteinExistence type="predicted"/>
<feature type="region of interest" description="Disordered" evidence="1">
    <location>
        <begin position="1"/>
        <end position="53"/>
    </location>
</feature>